<evidence type="ECO:0000256" key="2">
    <source>
        <dbReference type="ARBA" id="ARBA00022475"/>
    </source>
</evidence>
<dbReference type="Proteomes" id="UP000290218">
    <property type="component" value="Unassembled WGS sequence"/>
</dbReference>
<keyword evidence="4 7" id="KW-1133">Transmembrane helix</keyword>
<dbReference type="RefSeq" id="WP_129046099.1">
    <property type="nucleotide sequence ID" value="NZ_SDHX01000001.1"/>
</dbReference>
<evidence type="ECO:0000256" key="7">
    <source>
        <dbReference type="SAM" id="Phobius"/>
    </source>
</evidence>
<organism evidence="9 10">
    <name type="scientific">Oleiharenicola lentus</name>
    <dbReference type="NCBI Taxonomy" id="2508720"/>
    <lineage>
        <taxon>Bacteria</taxon>
        <taxon>Pseudomonadati</taxon>
        <taxon>Verrucomicrobiota</taxon>
        <taxon>Opitutia</taxon>
        <taxon>Opitutales</taxon>
        <taxon>Opitutaceae</taxon>
        <taxon>Oleiharenicola</taxon>
    </lineage>
</organism>
<keyword evidence="2" id="KW-1003">Cell membrane</keyword>
<dbReference type="InterPro" id="IPR002898">
    <property type="entry name" value="MotA_ExbB_proton_chnl"/>
</dbReference>
<dbReference type="OrthoDB" id="5290956at2"/>
<evidence type="ECO:0000313" key="9">
    <source>
        <dbReference type="EMBL" id="RXK54735.1"/>
    </source>
</evidence>
<keyword evidence="6" id="KW-0813">Transport</keyword>
<evidence type="ECO:0000256" key="6">
    <source>
        <dbReference type="RuleBase" id="RU004057"/>
    </source>
</evidence>
<sequence length="286" mass="31955">MAILSRNKGIFSRDFLVPNIGLLASILLVWIFFVTVVNPRVREVEITQRLAAAGQAADKNKAAQRSIYIIIKDPEQAVEIALWVWATIILTYKLIEVGRERSLLKHDFIGVRQGERIIPEDALDRYKQMKEAVEATPRWQERLLPDFLLAALHRFQATSSVQDAASAVKERAELVADNLDSELSLIRYIAWAIPAVGFIGTVRGIGDALTHAEEAIKGDLSGVISALGLAFNSTLVALILSMVLMYMLHMLQSRQEALILELQNYCREKLVHIMRVPLREADSTGA</sequence>
<evidence type="ECO:0000259" key="8">
    <source>
        <dbReference type="Pfam" id="PF01618"/>
    </source>
</evidence>
<comment type="similarity">
    <text evidence="6">Belongs to the exbB/tolQ family.</text>
</comment>
<comment type="subcellular location">
    <subcellularLocation>
        <location evidence="1">Cell membrane</location>
        <topology evidence="1">Multi-pass membrane protein</topology>
    </subcellularLocation>
    <subcellularLocation>
        <location evidence="6">Membrane</location>
        <topology evidence="6">Multi-pass membrane protein</topology>
    </subcellularLocation>
</comment>
<dbReference type="InterPro" id="IPR050790">
    <property type="entry name" value="ExbB/TolQ_transport"/>
</dbReference>
<feature type="domain" description="MotA/TolQ/ExbB proton channel" evidence="8">
    <location>
        <begin position="144"/>
        <end position="263"/>
    </location>
</feature>
<name>A0A4Q1C752_9BACT</name>
<evidence type="ECO:0000256" key="1">
    <source>
        <dbReference type="ARBA" id="ARBA00004651"/>
    </source>
</evidence>
<protein>
    <submittedName>
        <fullName evidence="9">MotA/TolQ/ExbB proton channel family protein</fullName>
    </submittedName>
</protein>
<keyword evidence="10" id="KW-1185">Reference proteome</keyword>
<dbReference type="PANTHER" id="PTHR30625:SF11">
    <property type="entry name" value="MOTA_TOLQ_EXBB PROTON CHANNEL DOMAIN-CONTAINING PROTEIN"/>
    <property type="match status" value="1"/>
</dbReference>
<feature type="transmembrane region" description="Helical" evidence="7">
    <location>
        <begin position="188"/>
        <end position="206"/>
    </location>
</feature>
<dbReference type="AlphaFoldDB" id="A0A4Q1C752"/>
<dbReference type="Pfam" id="PF01618">
    <property type="entry name" value="MotA_ExbB"/>
    <property type="match status" value="1"/>
</dbReference>
<accession>A0A4Q1C752</accession>
<reference evidence="9 10" key="1">
    <citation type="submission" date="2019-01" db="EMBL/GenBank/DDBJ databases">
        <title>Lacunisphaera sp. strain TWA-58.</title>
        <authorList>
            <person name="Chen W.-M."/>
        </authorList>
    </citation>
    <scope>NUCLEOTIDE SEQUENCE [LARGE SCALE GENOMIC DNA]</scope>
    <source>
        <strain evidence="9 10">TWA-58</strain>
    </source>
</reference>
<evidence type="ECO:0000256" key="4">
    <source>
        <dbReference type="ARBA" id="ARBA00022989"/>
    </source>
</evidence>
<dbReference type="PANTHER" id="PTHR30625">
    <property type="entry name" value="PROTEIN TOLQ"/>
    <property type="match status" value="1"/>
</dbReference>
<feature type="transmembrane region" description="Helical" evidence="7">
    <location>
        <begin position="226"/>
        <end position="248"/>
    </location>
</feature>
<keyword evidence="5 7" id="KW-0472">Membrane</keyword>
<feature type="transmembrane region" description="Helical" evidence="7">
    <location>
        <begin position="20"/>
        <end position="39"/>
    </location>
</feature>
<evidence type="ECO:0000256" key="5">
    <source>
        <dbReference type="ARBA" id="ARBA00023136"/>
    </source>
</evidence>
<gene>
    <name evidence="9" type="ORF">ESB00_02235</name>
</gene>
<dbReference type="GO" id="GO:0017038">
    <property type="term" value="P:protein import"/>
    <property type="evidence" value="ECO:0007669"/>
    <property type="project" value="TreeGrafter"/>
</dbReference>
<evidence type="ECO:0000256" key="3">
    <source>
        <dbReference type="ARBA" id="ARBA00022692"/>
    </source>
</evidence>
<evidence type="ECO:0000313" key="10">
    <source>
        <dbReference type="Proteomes" id="UP000290218"/>
    </source>
</evidence>
<dbReference type="GO" id="GO:0005886">
    <property type="term" value="C:plasma membrane"/>
    <property type="evidence" value="ECO:0007669"/>
    <property type="project" value="UniProtKB-SubCell"/>
</dbReference>
<dbReference type="EMBL" id="SDHX01000001">
    <property type="protein sequence ID" value="RXK54735.1"/>
    <property type="molecule type" value="Genomic_DNA"/>
</dbReference>
<proteinExistence type="inferred from homology"/>
<comment type="caution">
    <text evidence="9">The sequence shown here is derived from an EMBL/GenBank/DDBJ whole genome shotgun (WGS) entry which is preliminary data.</text>
</comment>
<keyword evidence="3 7" id="KW-0812">Transmembrane</keyword>
<keyword evidence="6" id="KW-0653">Protein transport</keyword>